<dbReference type="Proteomes" id="UP000440578">
    <property type="component" value="Unassembled WGS sequence"/>
</dbReference>
<evidence type="ECO:0000256" key="2">
    <source>
        <dbReference type="ARBA" id="ARBA00009598"/>
    </source>
</evidence>
<evidence type="ECO:0000256" key="7">
    <source>
        <dbReference type="ARBA" id="ARBA00023136"/>
    </source>
</evidence>
<feature type="transmembrane region" description="Helical" evidence="8">
    <location>
        <begin position="78"/>
        <end position="97"/>
    </location>
</feature>
<organism evidence="10 11">
    <name type="scientific">Amphibalanus amphitrite</name>
    <name type="common">Striped barnacle</name>
    <name type="synonym">Balanus amphitrite</name>
    <dbReference type="NCBI Taxonomy" id="1232801"/>
    <lineage>
        <taxon>Eukaryota</taxon>
        <taxon>Metazoa</taxon>
        <taxon>Ecdysozoa</taxon>
        <taxon>Arthropoda</taxon>
        <taxon>Crustacea</taxon>
        <taxon>Multicrustacea</taxon>
        <taxon>Cirripedia</taxon>
        <taxon>Thoracica</taxon>
        <taxon>Thoracicalcarea</taxon>
        <taxon>Balanomorpha</taxon>
        <taxon>Balanoidea</taxon>
        <taxon>Balanidae</taxon>
        <taxon>Amphibalaninae</taxon>
        <taxon>Amphibalanus</taxon>
    </lineage>
</organism>
<feature type="transmembrane region" description="Helical" evidence="8">
    <location>
        <begin position="260"/>
        <end position="281"/>
    </location>
</feature>
<feature type="transmembrane region" description="Helical" evidence="8">
    <location>
        <begin position="321"/>
        <end position="342"/>
    </location>
</feature>
<name>A0A6A4WCY9_AMPAM</name>
<sequence>MAPLQVRQFITFCLLWVGYALTYFLRKPLGVIKADLRDQAGLNEAQLGWLDAALLAPYALAQMALAPAGQRLGARRTLGLGLLAAGGAMLPFGLVGGPGAMAMMLALNGAAQSCCWPACARSLAEWFPDNRRNSVFGLFGTSAFGGGILGTAVSVYLQGAYGWRLVHLFPALLCMSFGLLVLLVLYSPEELGVAVHEKESAVTKSSIPDAAQRLTWRDVWQIPVIPEVAVSLFFLKLVRYAMYMWLPMFLSQQLHYGRQAAGLLSLSFDVGAVLGSAVIGVAVDRVFAGRALAGCLLSVVASTLSLLLFSLTSGWGAPANGLLLLMAGLFNGGPDTLLGAAIPTELGQRDERRAAQAASGAVNGFGSVGTFLEGPLLGAVALHLGWPAVFYSMVLSSALAVLCVLRADAADRRWRRCRAAPLLTAA</sequence>
<keyword evidence="3" id="KW-0813">Transport</keyword>
<feature type="transmembrane region" description="Helical" evidence="8">
    <location>
        <begin position="384"/>
        <end position="405"/>
    </location>
</feature>
<evidence type="ECO:0000256" key="1">
    <source>
        <dbReference type="ARBA" id="ARBA00004141"/>
    </source>
</evidence>
<keyword evidence="11" id="KW-1185">Reference proteome</keyword>
<dbReference type="GO" id="GO:0016020">
    <property type="term" value="C:membrane"/>
    <property type="evidence" value="ECO:0007669"/>
    <property type="project" value="UniProtKB-SubCell"/>
</dbReference>
<dbReference type="Gene3D" id="1.20.1250.20">
    <property type="entry name" value="MFS general substrate transporter like domains"/>
    <property type="match status" value="2"/>
</dbReference>
<dbReference type="EMBL" id="VIIS01001314">
    <property type="protein sequence ID" value="KAF0299908.1"/>
    <property type="molecule type" value="Genomic_DNA"/>
</dbReference>
<comment type="caution">
    <text evidence="10">The sequence shown here is derived from an EMBL/GenBank/DDBJ whole genome shotgun (WGS) entry which is preliminary data.</text>
</comment>
<dbReference type="PROSITE" id="PS50850">
    <property type="entry name" value="MFS"/>
    <property type="match status" value="1"/>
</dbReference>
<feature type="transmembrane region" description="Helical" evidence="8">
    <location>
        <begin position="135"/>
        <end position="156"/>
    </location>
</feature>
<accession>A0A6A4WCY9</accession>
<dbReference type="InterPro" id="IPR020846">
    <property type="entry name" value="MFS_dom"/>
</dbReference>
<dbReference type="PIRSF" id="PIRSF002808">
    <property type="entry name" value="Hexose_phosphate_transp"/>
    <property type="match status" value="1"/>
</dbReference>
<reference evidence="10 11" key="1">
    <citation type="submission" date="2019-07" db="EMBL/GenBank/DDBJ databases">
        <title>Draft genome assembly of a fouling barnacle, Amphibalanus amphitrite (Darwin, 1854): The first reference genome for Thecostraca.</title>
        <authorList>
            <person name="Kim W."/>
        </authorList>
    </citation>
    <scope>NUCLEOTIDE SEQUENCE [LARGE SCALE GENOMIC DNA]</scope>
    <source>
        <strain evidence="10">SNU_AA5</strain>
        <tissue evidence="10">Soma without cirri and trophi</tissue>
    </source>
</reference>
<comment type="similarity">
    <text evidence="2">Belongs to the major facilitator superfamily. Organophosphate:Pi antiporter (OPA) (TC 2.A.1.4) family.</text>
</comment>
<dbReference type="Pfam" id="PF07690">
    <property type="entry name" value="MFS_1"/>
    <property type="match status" value="1"/>
</dbReference>
<evidence type="ECO:0000256" key="8">
    <source>
        <dbReference type="SAM" id="Phobius"/>
    </source>
</evidence>
<dbReference type="InterPro" id="IPR000849">
    <property type="entry name" value="Sugar_P_transporter"/>
</dbReference>
<dbReference type="InterPro" id="IPR011701">
    <property type="entry name" value="MFS"/>
</dbReference>
<evidence type="ECO:0000256" key="6">
    <source>
        <dbReference type="ARBA" id="ARBA00022989"/>
    </source>
</evidence>
<evidence type="ECO:0000256" key="3">
    <source>
        <dbReference type="ARBA" id="ARBA00022448"/>
    </source>
</evidence>
<keyword evidence="7 8" id="KW-0472">Membrane</keyword>
<evidence type="ECO:0000259" key="9">
    <source>
        <dbReference type="PROSITE" id="PS50850"/>
    </source>
</evidence>
<gene>
    <name evidence="10" type="primary">slc37a2_3</name>
    <name evidence="10" type="ORF">FJT64_003376</name>
</gene>
<comment type="subcellular location">
    <subcellularLocation>
        <location evidence="1">Membrane</location>
        <topology evidence="1">Multi-pass membrane protein</topology>
    </subcellularLocation>
</comment>
<feature type="transmembrane region" description="Helical" evidence="8">
    <location>
        <begin position="9"/>
        <end position="26"/>
    </location>
</feature>
<evidence type="ECO:0000256" key="4">
    <source>
        <dbReference type="ARBA" id="ARBA00022597"/>
    </source>
</evidence>
<dbReference type="InterPro" id="IPR036259">
    <property type="entry name" value="MFS_trans_sf"/>
</dbReference>
<dbReference type="OrthoDB" id="3639251at2759"/>
<protein>
    <submittedName>
        <fullName evidence="10">Glucose-6-phosphate exchanger SLC37A2</fullName>
    </submittedName>
</protein>
<proteinExistence type="inferred from homology"/>
<dbReference type="PANTHER" id="PTHR43184">
    <property type="entry name" value="MAJOR FACILITATOR SUPERFAMILY TRANSPORTER 16, ISOFORM B"/>
    <property type="match status" value="1"/>
</dbReference>
<dbReference type="PANTHER" id="PTHR43184:SF30">
    <property type="entry name" value="MFS DOMAIN-CONTAINING PROTEIN"/>
    <property type="match status" value="1"/>
</dbReference>
<dbReference type="SUPFAM" id="SSF103473">
    <property type="entry name" value="MFS general substrate transporter"/>
    <property type="match status" value="1"/>
</dbReference>
<dbReference type="AlphaFoldDB" id="A0A6A4WCY9"/>
<evidence type="ECO:0000313" key="11">
    <source>
        <dbReference type="Proteomes" id="UP000440578"/>
    </source>
</evidence>
<evidence type="ECO:0000256" key="5">
    <source>
        <dbReference type="ARBA" id="ARBA00022692"/>
    </source>
</evidence>
<keyword evidence="6 8" id="KW-1133">Transmembrane helix</keyword>
<keyword evidence="4" id="KW-0762">Sugar transport</keyword>
<evidence type="ECO:0000313" key="10">
    <source>
        <dbReference type="EMBL" id="KAF0299908.1"/>
    </source>
</evidence>
<feature type="transmembrane region" description="Helical" evidence="8">
    <location>
        <begin position="287"/>
        <end position="309"/>
    </location>
</feature>
<feature type="domain" description="Major facilitator superfamily (MFS) profile" evidence="9">
    <location>
        <begin position="11"/>
        <end position="412"/>
    </location>
</feature>
<dbReference type="GO" id="GO:0022857">
    <property type="term" value="F:transmembrane transporter activity"/>
    <property type="evidence" value="ECO:0007669"/>
    <property type="project" value="InterPro"/>
</dbReference>
<keyword evidence="5 8" id="KW-0812">Transmembrane</keyword>
<feature type="transmembrane region" description="Helical" evidence="8">
    <location>
        <begin position="219"/>
        <end position="239"/>
    </location>
</feature>
<feature type="transmembrane region" description="Helical" evidence="8">
    <location>
        <begin position="168"/>
        <end position="186"/>
    </location>
</feature>